<dbReference type="PANTHER" id="PTHR45639:SF34">
    <property type="entry name" value="CHAPERONE PROTEIN DNAK"/>
    <property type="match status" value="1"/>
</dbReference>
<feature type="transmembrane region" description="Helical" evidence="3">
    <location>
        <begin position="9"/>
        <end position="27"/>
    </location>
</feature>
<keyword evidence="3" id="KW-0812">Transmembrane</keyword>
<evidence type="ECO:0000256" key="3">
    <source>
        <dbReference type="SAM" id="Phobius"/>
    </source>
</evidence>
<name>A0ABR1W902_9PEZI</name>
<evidence type="ECO:0000313" key="4">
    <source>
        <dbReference type="EMBL" id="KAK8078664.1"/>
    </source>
</evidence>
<dbReference type="Proteomes" id="UP001446871">
    <property type="component" value="Unassembled WGS sequence"/>
</dbReference>
<accession>A0ABR1W902</accession>
<dbReference type="EMBL" id="JAQQWM010000002">
    <property type="protein sequence ID" value="KAK8078664.1"/>
    <property type="molecule type" value="Genomic_DNA"/>
</dbReference>
<keyword evidence="3" id="KW-0472">Membrane</keyword>
<keyword evidence="2" id="KW-0067">ATP-binding</keyword>
<comment type="caution">
    <text evidence="4">The sequence shown here is derived from an EMBL/GenBank/DDBJ whole genome shotgun (WGS) entry which is preliminary data.</text>
</comment>
<dbReference type="PANTHER" id="PTHR45639">
    <property type="entry name" value="HSC70CB, ISOFORM G-RELATED"/>
    <property type="match status" value="1"/>
</dbReference>
<dbReference type="InterPro" id="IPR013126">
    <property type="entry name" value="Hsp_70_fam"/>
</dbReference>
<organism evidence="4 5">
    <name type="scientific">Apiospora saccharicola</name>
    <dbReference type="NCBI Taxonomy" id="335842"/>
    <lineage>
        <taxon>Eukaryota</taxon>
        <taxon>Fungi</taxon>
        <taxon>Dikarya</taxon>
        <taxon>Ascomycota</taxon>
        <taxon>Pezizomycotina</taxon>
        <taxon>Sordariomycetes</taxon>
        <taxon>Xylariomycetidae</taxon>
        <taxon>Amphisphaeriales</taxon>
        <taxon>Apiosporaceae</taxon>
        <taxon>Apiospora</taxon>
    </lineage>
</organism>
<dbReference type="Pfam" id="PF00012">
    <property type="entry name" value="HSP70"/>
    <property type="match status" value="1"/>
</dbReference>
<proteinExistence type="predicted"/>
<dbReference type="SUPFAM" id="SSF53067">
    <property type="entry name" value="Actin-like ATPase domain"/>
    <property type="match status" value="1"/>
</dbReference>
<gene>
    <name evidence="4" type="ORF">PG996_004834</name>
</gene>
<evidence type="ECO:0000256" key="2">
    <source>
        <dbReference type="ARBA" id="ARBA00022840"/>
    </source>
</evidence>
<dbReference type="Gene3D" id="3.30.420.40">
    <property type="match status" value="1"/>
</dbReference>
<dbReference type="InterPro" id="IPR043129">
    <property type="entry name" value="ATPase_NBD"/>
</dbReference>
<dbReference type="PRINTS" id="PR00301">
    <property type="entry name" value="HEATSHOCK70"/>
</dbReference>
<keyword evidence="3" id="KW-1133">Transmembrane helix</keyword>
<protein>
    <submittedName>
        <fullName evidence="4">Glucose-regulated protein</fullName>
    </submittedName>
</protein>
<keyword evidence="1" id="KW-0547">Nucleotide-binding</keyword>
<reference evidence="4 5" key="1">
    <citation type="submission" date="2023-01" db="EMBL/GenBank/DDBJ databases">
        <title>Analysis of 21 Apiospora genomes using comparative genomics revels a genus with tremendous synthesis potential of carbohydrate active enzymes and secondary metabolites.</title>
        <authorList>
            <person name="Sorensen T."/>
        </authorList>
    </citation>
    <scope>NUCLEOTIDE SEQUENCE [LARGE SCALE GENOMIC DNA]</scope>
    <source>
        <strain evidence="4 5">CBS 83171</strain>
    </source>
</reference>
<sequence length="278" mass="30167">MNTMQRVKFWGNLLIIIASLATVTFWVRSRQQNWISIDGPRSSIGIDIGNTYARVAYTEGDLSNTTVFRDSHGNTSIPTCVAFTDTEVLAGHVCFQDALQQAHVNPTRTVCNVGRFLAARWSSPKVQSLVPNLPYQIVEGDNDSVAVQMAIAGKLQTYTPTQLVGLLIGQLKSTAEAFLGKNVTDAVIGVPADFDREPEGRDPATVDWHPEVTDLKAAAALAGLSVQRVVREPIAAALSYGLDHGSGDKKVLVYDMGAKSCRSASWRSTTVSSRCWVQ</sequence>
<evidence type="ECO:0000313" key="5">
    <source>
        <dbReference type="Proteomes" id="UP001446871"/>
    </source>
</evidence>
<keyword evidence="5" id="KW-1185">Reference proteome</keyword>
<evidence type="ECO:0000256" key="1">
    <source>
        <dbReference type="ARBA" id="ARBA00022741"/>
    </source>
</evidence>